<evidence type="ECO:0000313" key="3">
    <source>
        <dbReference type="Proteomes" id="UP000244948"/>
    </source>
</evidence>
<feature type="transmembrane region" description="Helical" evidence="1">
    <location>
        <begin position="71"/>
        <end position="91"/>
    </location>
</feature>
<feature type="transmembrane region" description="Helical" evidence="1">
    <location>
        <begin position="125"/>
        <end position="143"/>
    </location>
</feature>
<dbReference type="PANTHER" id="PTHR37314">
    <property type="entry name" value="SLR0142 PROTEIN"/>
    <property type="match status" value="1"/>
</dbReference>
<keyword evidence="1" id="KW-1133">Transmembrane helix</keyword>
<protein>
    <submittedName>
        <fullName evidence="2">DUF1275 domain-containing protein</fullName>
    </submittedName>
</protein>
<dbReference type="Pfam" id="PF06912">
    <property type="entry name" value="DUF1275"/>
    <property type="match status" value="1"/>
</dbReference>
<keyword evidence="3" id="KW-1185">Reference proteome</keyword>
<gene>
    <name evidence="2" type="ORF">DC082_06725</name>
</gene>
<organism evidence="2 3">
    <name type="scientific">Ignatzschineria indica</name>
    <dbReference type="NCBI Taxonomy" id="472583"/>
    <lineage>
        <taxon>Bacteria</taxon>
        <taxon>Pseudomonadati</taxon>
        <taxon>Pseudomonadota</taxon>
        <taxon>Gammaproteobacteria</taxon>
        <taxon>Cardiobacteriales</taxon>
        <taxon>Ignatzschineriaceae</taxon>
        <taxon>Ignatzschineria</taxon>
    </lineage>
</organism>
<keyword evidence="1" id="KW-0472">Membrane</keyword>
<feature type="transmembrane region" description="Helical" evidence="1">
    <location>
        <begin position="183"/>
        <end position="203"/>
    </location>
</feature>
<dbReference type="PROSITE" id="PS51257">
    <property type="entry name" value="PROKAR_LIPOPROTEIN"/>
    <property type="match status" value="1"/>
</dbReference>
<dbReference type="AlphaFoldDB" id="A0A2U2AJW0"/>
<keyword evidence="1" id="KW-0812">Transmembrane</keyword>
<feature type="transmembrane region" description="Helical" evidence="1">
    <location>
        <begin position="98"/>
        <end position="119"/>
    </location>
</feature>
<evidence type="ECO:0000313" key="2">
    <source>
        <dbReference type="EMBL" id="PWD83107.1"/>
    </source>
</evidence>
<evidence type="ECO:0000256" key="1">
    <source>
        <dbReference type="SAM" id="Phobius"/>
    </source>
</evidence>
<proteinExistence type="predicted"/>
<feature type="transmembrane region" description="Helical" evidence="1">
    <location>
        <begin position="155"/>
        <end position="177"/>
    </location>
</feature>
<sequence length="240" mass="26680">MSYEKTLSPIKTPKTPLVESPMMAFILALIAGCLNGYTYHKIKAFSTLQSGNFILLGESAATGDWEHFKRIIWVGIAFGLGSMTTAFIAYLEEERRKTWAFVILSFEVLLLTVLGTGILDGYLTITHICLIISFIAGMQGNAFHKVDGMTYGNVAITPVLQEAFNFLMLTLFGRIHALIKSLIFFYVIAGFALGGFIGTIATAHFNEKMLFFPALVLLLVLIYLLYAKDNEHEPIDSHYS</sequence>
<reference evidence="2 3" key="1">
    <citation type="journal article" date="2018" name="Genome Announc.">
        <title>Ignatzschineria cameli sp. nov., isolated from necrotic foot tissue of dromedaries (Camelus dromedarius) and associated maggots (Wohlfahrtia species) in Dubai.</title>
        <authorList>
            <person name="Tsang C.C."/>
            <person name="Tang J.Y."/>
            <person name="Fong J.Y."/>
            <person name="Kinne J."/>
            <person name="Lee H.H."/>
            <person name="Joseph M."/>
            <person name="Jose S."/>
            <person name="Schuster R.K."/>
            <person name="Tang Y."/>
            <person name="Sivakumar S."/>
            <person name="Chen J.H."/>
            <person name="Teng J.L."/>
            <person name="Lau S.K."/>
            <person name="Wernery U."/>
            <person name="Woo P.C."/>
        </authorList>
    </citation>
    <scope>NUCLEOTIDE SEQUENCE [LARGE SCALE GENOMIC DNA]</scope>
    <source>
        <strain evidence="2 3">KCTC 22643</strain>
    </source>
</reference>
<dbReference type="InterPro" id="IPR010699">
    <property type="entry name" value="DUF1275"/>
</dbReference>
<dbReference type="PANTHER" id="PTHR37314:SF4">
    <property type="entry name" value="UPF0700 TRANSMEMBRANE PROTEIN YOAK"/>
    <property type="match status" value="1"/>
</dbReference>
<dbReference type="RefSeq" id="WP_109236321.1">
    <property type="nucleotide sequence ID" value="NZ_BMXZ01000002.1"/>
</dbReference>
<name>A0A2U2AJW0_9GAMM</name>
<dbReference type="Proteomes" id="UP000244948">
    <property type="component" value="Unassembled WGS sequence"/>
</dbReference>
<accession>A0A2U2AJW0</accession>
<dbReference type="EMBL" id="QEWR01000003">
    <property type="protein sequence ID" value="PWD83107.1"/>
    <property type="molecule type" value="Genomic_DNA"/>
</dbReference>
<feature type="transmembrane region" description="Helical" evidence="1">
    <location>
        <begin position="21"/>
        <end position="39"/>
    </location>
</feature>
<comment type="caution">
    <text evidence="2">The sequence shown here is derived from an EMBL/GenBank/DDBJ whole genome shotgun (WGS) entry which is preliminary data.</text>
</comment>
<feature type="transmembrane region" description="Helical" evidence="1">
    <location>
        <begin position="210"/>
        <end position="227"/>
    </location>
</feature>